<dbReference type="AlphaFoldDB" id="A0A0R1JSD3"/>
<keyword evidence="2" id="KW-1185">Reference proteome</keyword>
<dbReference type="GO" id="GO:0016779">
    <property type="term" value="F:nucleotidyltransferase activity"/>
    <property type="evidence" value="ECO:0007669"/>
    <property type="project" value="UniProtKB-KW"/>
</dbReference>
<dbReference type="RefSeq" id="WP_054722391.1">
    <property type="nucleotide sequence ID" value="NZ_AZDJ01000030.1"/>
</dbReference>
<name>A0A0R1JSD3_9LACO</name>
<protein>
    <submittedName>
        <fullName evidence="1">Aminoglycoside 6-adenylyltransferase</fullName>
    </submittedName>
</protein>
<keyword evidence="1" id="KW-0548">Nucleotidyltransferase</keyword>
<dbReference type="STRING" id="1291734.FD02_GL000356"/>
<dbReference type="InterPro" id="IPR043519">
    <property type="entry name" value="NT_sf"/>
</dbReference>
<dbReference type="EMBL" id="AZDJ01000030">
    <property type="protein sequence ID" value="KRK71169.1"/>
    <property type="molecule type" value="Genomic_DNA"/>
</dbReference>
<dbReference type="Gene3D" id="1.20.120.330">
    <property type="entry name" value="Nucleotidyltransferases domain 2"/>
    <property type="match status" value="1"/>
</dbReference>
<proteinExistence type="predicted"/>
<reference evidence="1 2" key="1">
    <citation type="journal article" date="2015" name="Genome Announc.">
        <title>Expanding the biotechnology potential of lactobacilli through comparative genomics of 213 strains and associated genera.</title>
        <authorList>
            <person name="Sun Z."/>
            <person name="Harris H.M."/>
            <person name="McCann A."/>
            <person name="Guo C."/>
            <person name="Argimon S."/>
            <person name="Zhang W."/>
            <person name="Yang X."/>
            <person name="Jeffery I.B."/>
            <person name="Cooney J.C."/>
            <person name="Kagawa T.F."/>
            <person name="Liu W."/>
            <person name="Song Y."/>
            <person name="Salvetti E."/>
            <person name="Wrobel A."/>
            <person name="Rasinkangas P."/>
            <person name="Parkhill J."/>
            <person name="Rea M.C."/>
            <person name="O'Sullivan O."/>
            <person name="Ritari J."/>
            <person name="Douillard F.P."/>
            <person name="Paul Ross R."/>
            <person name="Yang R."/>
            <person name="Briner A.E."/>
            <person name="Felis G.E."/>
            <person name="de Vos W.M."/>
            <person name="Barrangou R."/>
            <person name="Klaenhammer T.R."/>
            <person name="Caufield P.W."/>
            <person name="Cui Y."/>
            <person name="Zhang H."/>
            <person name="O'Toole P.W."/>
        </authorList>
    </citation>
    <scope>NUCLEOTIDE SEQUENCE [LARGE SCALE GENOMIC DNA]</scope>
    <source>
        <strain evidence="1 2">JCM 17158</strain>
    </source>
</reference>
<organism evidence="1 2">
    <name type="scientific">Lacticaseibacillus nasuensis JCM 17158</name>
    <dbReference type="NCBI Taxonomy" id="1291734"/>
    <lineage>
        <taxon>Bacteria</taxon>
        <taxon>Bacillati</taxon>
        <taxon>Bacillota</taxon>
        <taxon>Bacilli</taxon>
        <taxon>Lactobacillales</taxon>
        <taxon>Lactobacillaceae</taxon>
        <taxon>Lacticaseibacillus</taxon>
    </lineage>
</organism>
<sequence length="275" mass="30096">MTLLDDFITLAQTRPNIVAIGTEGATNNPATTPDAWQDLDITLFATDPAAEAGDWWLGHFGTPTIVQRLANVGVFTASTNVWHTWLTRFPGTRRIDLKIAPAAETTAYEQADTLNAIVWTRAAGRLAPRATSAKTHWVPLPDGAEFTAHANEFYWIAGNVCKGLARQNYLYANEQFNQHCRPELLTLLAWRASAKTNGQFDAGVSSKFLWPTLREAERRQLAATYDQASLAGTRTSLQAALTLYTATLPEVARLLALPVPDFAAAQAQLTAWLSA</sequence>
<dbReference type="InterPro" id="IPR007530">
    <property type="entry name" value="Aminoglycoside_adenylylTfrase"/>
</dbReference>
<dbReference type="Pfam" id="PF04439">
    <property type="entry name" value="Adenyl_transf"/>
    <property type="match status" value="1"/>
</dbReference>
<keyword evidence="1" id="KW-0808">Transferase</keyword>
<dbReference type="SUPFAM" id="SSF81301">
    <property type="entry name" value="Nucleotidyltransferase"/>
    <property type="match status" value="1"/>
</dbReference>
<dbReference type="PATRIC" id="fig|1291734.4.peg.370"/>
<dbReference type="SUPFAM" id="SSF81631">
    <property type="entry name" value="PAP/OAS1 substrate-binding domain"/>
    <property type="match status" value="1"/>
</dbReference>
<comment type="caution">
    <text evidence="1">The sequence shown here is derived from an EMBL/GenBank/DDBJ whole genome shotgun (WGS) entry which is preliminary data.</text>
</comment>
<dbReference type="OrthoDB" id="9776406at2"/>
<gene>
    <name evidence="1" type="ORF">FD02_GL000356</name>
</gene>
<accession>A0A0R1JSD3</accession>
<evidence type="ECO:0000313" key="2">
    <source>
        <dbReference type="Proteomes" id="UP000051804"/>
    </source>
</evidence>
<dbReference type="Proteomes" id="UP000051804">
    <property type="component" value="Unassembled WGS sequence"/>
</dbReference>
<evidence type="ECO:0000313" key="1">
    <source>
        <dbReference type="EMBL" id="KRK71169.1"/>
    </source>
</evidence>
<dbReference type="Gene3D" id="3.30.460.10">
    <property type="entry name" value="Beta Polymerase, domain 2"/>
    <property type="match status" value="1"/>
</dbReference>